<protein>
    <submittedName>
        <fullName evidence="1">Sister chromatid cohesion protein 1</fullName>
    </submittedName>
</protein>
<sequence length="647" mass="69553">MFYAEAILSKKGPLAKVWLASHLERKLTKAQLLQASIPSSVGAIIGQDQGPPLALRLSGQLLLGVARIYARKARYLLEDCNEALIRIKMAFRPGAADITSDAMVATYNAITLPEALTEFDVLLPSSTRMLGTDRIGAGASALNTSRIQDITLAEQSFDISMVARGIGSANDLDLGEEDLLGRDDEFRLDLDDDFVFSPPGQQPATPGARLNTSAFEPELGRDAMPGLDESTFGMQSDLLSPLRSKIGGQGQLSEPMDITREDLGAEIRDGEEWHFGGDSDALEMASRLGDVSMVPSTQEAALQAAEAEVLVAGAHPERLSKRRRLNLSDLVANEATSLSPDEIRGRLHDCSDIVRVPTYLPPTKAAKLEDMSSLSVAMRFLDTAGSGSDNAPFAALFAPPSGHGFDADANAALRLDEMDASVFSAADNADSIYKDRRESLVPEYASDDDGFRLEYGNDDRDNDQDSDKEITFGTSANMAAQQPYTEQLLANRSFEQLKRMEEESFQREAEAQRGSSVGISLFDAPPVGSETGKTRETSETSDARNSKSTICAIQILDTACRAEGIVTSDAAAAPAAALSYMGVTKGVRRKDAVKLFFELLVLKTNDFIDVAQPAPFEDIMIAPCAKLQRVADAINVSGGLLPADIAL</sequence>
<proteinExistence type="predicted"/>
<dbReference type="EMBL" id="JANBPG010000876">
    <property type="protein sequence ID" value="KAJ1893156.1"/>
    <property type="molecule type" value="Genomic_DNA"/>
</dbReference>
<comment type="caution">
    <text evidence="1">The sequence shown here is derived from an EMBL/GenBank/DDBJ whole genome shotgun (WGS) entry which is preliminary data.</text>
</comment>
<evidence type="ECO:0000313" key="1">
    <source>
        <dbReference type="EMBL" id="KAJ1893156.1"/>
    </source>
</evidence>
<reference evidence="1" key="1">
    <citation type="submission" date="2022-07" db="EMBL/GenBank/DDBJ databases">
        <title>Phylogenomic reconstructions and comparative analyses of Kickxellomycotina fungi.</title>
        <authorList>
            <person name="Reynolds N.K."/>
            <person name="Stajich J.E."/>
            <person name="Barry K."/>
            <person name="Grigoriev I.V."/>
            <person name="Crous P."/>
            <person name="Smith M.E."/>
        </authorList>
    </citation>
    <scope>NUCLEOTIDE SEQUENCE</scope>
    <source>
        <strain evidence="1">Benny 63K</strain>
    </source>
</reference>
<gene>
    <name evidence="1" type="primary">MCD1_1</name>
    <name evidence="1" type="ORF">LPJ66_005923</name>
</gene>
<name>A0ACC1IDB7_9FUNG</name>
<keyword evidence="2" id="KW-1185">Reference proteome</keyword>
<accession>A0ACC1IDB7</accession>
<organism evidence="1 2">
    <name type="scientific">Kickxella alabastrina</name>
    <dbReference type="NCBI Taxonomy" id="61397"/>
    <lineage>
        <taxon>Eukaryota</taxon>
        <taxon>Fungi</taxon>
        <taxon>Fungi incertae sedis</taxon>
        <taxon>Zoopagomycota</taxon>
        <taxon>Kickxellomycotina</taxon>
        <taxon>Kickxellomycetes</taxon>
        <taxon>Kickxellales</taxon>
        <taxon>Kickxellaceae</taxon>
        <taxon>Kickxella</taxon>
    </lineage>
</organism>
<dbReference type="Proteomes" id="UP001150581">
    <property type="component" value="Unassembled WGS sequence"/>
</dbReference>
<evidence type="ECO:0000313" key="2">
    <source>
        <dbReference type="Proteomes" id="UP001150581"/>
    </source>
</evidence>